<evidence type="ECO:0000256" key="2">
    <source>
        <dbReference type="SAM" id="Phobius"/>
    </source>
</evidence>
<feature type="region of interest" description="Disordered" evidence="1">
    <location>
        <begin position="204"/>
        <end position="291"/>
    </location>
</feature>
<dbReference type="InterPro" id="IPR025565">
    <property type="entry name" value="DUF4328"/>
</dbReference>
<evidence type="ECO:0000313" key="5">
    <source>
        <dbReference type="Proteomes" id="UP001589610"/>
    </source>
</evidence>
<accession>A0ABV5TMM2</accession>
<feature type="compositionally biased region" description="Low complexity" evidence="1">
    <location>
        <begin position="232"/>
        <end position="242"/>
    </location>
</feature>
<feature type="transmembrane region" description="Helical" evidence="2">
    <location>
        <begin position="140"/>
        <end position="161"/>
    </location>
</feature>
<feature type="transmembrane region" description="Helical" evidence="2">
    <location>
        <begin position="58"/>
        <end position="85"/>
    </location>
</feature>
<keyword evidence="2" id="KW-1133">Transmembrane helix</keyword>
<evidence type="ECO:0000259" key="3">
    <source>
        <dbReference type="Pfam" id="PF14219"/>
    </source>
</evidence>
<proteinExistence type="predicted"/>
<protein>
    <submittedName>
        <fullName evidence="4">DUF4328 domain-containing protein</fullName>
    </submittedName>
</protein>
<name>A0ABV5TMM2_9ACTN</name>
<dbReference type="Proteomes" id="UP001589610">
    <property type="component" value="Unassembled WGS sequence"/>
</dbReference>
<feature type="domain" description="DUF4328" evidence="3">
    <location>
        <begin position="56"/>
        <end position="197"/>
    </location>
</feature>
<organism evidence="4 5">
    <name type="scientific">Streptosporangium vulgare</name>
    <dbReference type="NCBI Taxonomy" id="46190"/>
    <lineage>
        <taxon>Bacteria</taxon>
        <taxon>Bacillati</taxon>
        <taxon>Actinomycetota</taxon>
        <taxon>Actinomycetes</taxon>
        <taxon>Streptosporangiales</taxon>
        <taxon>Streptosporangiaceae</taxon>
        <taxon>Streptosporangium</taxon>
    </lineage>
</organism>
<evidence type="ECO:0000256" key="1">
    <source>
        <dbReference type="SAM" id="MobiDB-lite"/>
    </source>
</evidence>
<dbReference type="RefSeq" id="WP_386161372.1">
    <property type="nucleotide sequence ID" value="NZ_JBHMBS010000022.1"/>
</dbReference>
<evidence type="ECO:0000313" key="4">
    <source>
        <dbReference type="EMBL" id="MFB9680382.1"/>
    </source>
</evidence>
<feature type="transmembrane region" description="Helical" evidence="2">
    <location>
        <begin position="12"/>
        <end position="32"/>
    </location>
</feature>
<keyword evidence="5" id="KW-1185">Reference proteome</keyword>
<comment type="caution">
    <text evidence="4">The sequence shown here is derived from an EMBL/GenBank/DDBJ whole genome shotgun (WGS) entry which is preliminary data.</text>
</comment>
<sequence length="291" mass="31128">MRSIPSLQKRSASAVYVALTALVIAIAALAVFEEARGRRLVLEISKLGGDPHAPGADAVFGAVTVFAILIMFFAATAIATVAAYLNWLLRARQGANLPAVAPVLVSWFVPVVNLVAPAVLVDRLWWASRPPLDRRLRWTALLTAWWLSWLVAFALVLARLWPGASQGGTNLTGFGPTELIAVAVASLLCAATVRQITGVQAAGARHRRQADAEHHLPPPPAETLPHLLVRDAPSSSPALPEASSREASSKETPARESLSREALSRESLSREALSPEVSEQDRPQEVHPAGQ</sequence>
<feature type="transmembrane region" description="Helical" evidence="2">
    <location>
        <begin position="97"/>
        <end position="120"/>
    </location>
</feature>
<gene>
    <name evidence="4" type="ORF">ACFFRH_33305</name>
</gene>
<dbReference type="Pfam" id="PF14219">
    <property type="entry name" value="DUF4328"/>
    <property type="match status" value="1"/>
</dbReference>
<feature type="compositionally biased region" description="Basic and acidic residues" evidence="1">
    <location>
        <begin position="243"/>
        <end position="269"/>
    </location>
</feature>
<keyword evidence="2" id="KW-0472">Membrane</keyword>
<reference evidence="4 5" key="1">
    <citation type="submission" date="2024-09" db="EMBL/GenBank/DDBJ databases">
        <authorList>
            <person name="Sun Q."/>
            <person name="Mori K."/>
        </authorList>
    </citation>
    <scope>NUCLEOTIDE SEQUENCE [LARGE SCALE GENOMIC DNA]</scope>
    <source>
        <strain evidence="4 5">JCM 3028</strain>
    </source>
</reference>
<dbReference type="EMBL" id="JBHMBS010000022">
    <property type="protein sequence ID" value="MFB9680382.1"/>
    <property type="molecule type" value="Genomic_DNA"/>
</dbReference>
<keyword evidence="2" id="KW-0812">Transmembrane</keyword>